<evidence type="ECO:0000313" key="16">
    <source>
        <dbReference type="EMBL" id="GAA0578502.1"/>
    </source>
</evidence>
<dbReference type="Pfam" id="PF01219">
    <property type="entry name" value="DAGK_prokar"/>
    <property type="match status" value="1"/>
</dbReference>
<name>A0ABN1EZI4_9PROT</name>
<dbReference type="GO" id="GO:0016301">
    <property type="term" value="F:kinase activity"/>
    <property type="evidence" value="ECO:0007669"/>
    <property type="project" value="UniProtKB-KW"/>
</dbReference>
<dbReference type="PANTHER" id="PTHR34299">
    <property type="entry name" value="DIACYLGLYCEROL KINASE"/>
    <property type="match status" value="1"/>
</dbReference>
<dbReference type="CDD" id="cd14265">
    <property type="entry name" value="UDPK_IM_like"/>
    <property type="match status" value="1"/>
</dbReference>
<dbReference type="Gene3D" id="1.10.287.3610">
    <property type="match status" value="1"/>
</dbReference>
<comment type="similarity">
    <text evidence="2">Belongs to the bacterial diacylglycerol kinase family.</text>
</comment>
<evidence type="ECO:0000256" key="8">
    <source>
        <dbReference type="ARBA" id="ARBA00022777"/>
    </source>
</evidence>
<dbReference type="InterPro" id="IPR000829">
    <property type="entry name" value="DAGK"/>
</dbReference>
<keyword evidence="6 15" id="KW-0812">Transmembrane</keyword>
<evidence type="ECO:0000256" key="10">
    <source>
        <dbReference type="ARBA" id="ARBA00022989"/>
    </source>
</evidence>
<organism evidence="16 17">
    <name type="scientific">Rhizomicrobium electricum</name>
    <dbReference type="NCBI Taxonomy" id="480070"/>
    <lineage>
        <taxon>Bacteria</taxon>
        <taxon>Pseudomonadati</taxon>
        <taxon>Pseudomonadota</taxon>
        <taxon>Alphaproteobacteria</taxon>
        <taxon>Micropepsales</taxon>
        <taxon>Micropepsaceae</taxon>
        <taxon>Rhizomicrobium</taxon>
    </lineage>
</organism>
<feature type="transmembrane region" description="Helical" evidence="15">
    <location>
        <begin position="57"/>
        <end position="77"/>
    </location>
</feature>
<keyword evidence="10 15" id="KW-1133">Transmembrane helix</keyword>
<keyword evidence="13" id="KW-0594">Phospholipid biosynthesis</keyword>
<evidence type="ECO:0000256" key="11">
    <source>
        <dbReference type="ARBA" id="ARBA00023098"/>
    </source>
</evidence>
<keyword evidence="12 15" id="KW-0472">Membrane</keyword>
<dbReference type="InterPro" id="IPR036945">
    <property type="entry name" value="DAGK_sf"/>
</dbReference>
<dbReference type="InterPro" id="IPR033717">
    <property type="entry name" value="UDPK"/>
</dbReference>
<keyword evidence="11" id="KW-0443">Lipid metabolism</keyword>
<keyword evidence="7" id="KW-0547">Nucleotide-binding</keyword>
<proteinExistence type="inferred from homology"/>
<dbReference type="EMBL" id="BAAADD010000008">
    <property type="protein sequence ID" value="GAA0578502.1"/>
    <property type="molecule type" value="Genomic_DNA"/>
</dbReference>
<dbReference type="Proteomes" id="UP001499951">
    <property type="component" value="Unassembled WGS sequence"/>
</dbReference>
<comment type="caution">
    <text evidence="16">The sequence shown here is derived from an EMBL/GenBank/DDBJ whole genome shotgun (WGS) entry which is preliminary data.</text>
</comment>
<evidence type="ECO:0000313" key="17">
    <source>
        <dbReference type="Proteomes" id="UP001499951"/>
    </source>
</evidence>
<evidence type="ECO:0000256" key="1">
    <source>
        <dbReference type="ARBA" id="ARBA00004651"/>
    </source>
</evidence>
<feature type="transmembrane region" description="Helical" evidence="15">
    <location>
        <begin position="33"/>
        <end position="51"/>
    </location>
</feature>
<reference evidence="16 17" key="1">
    <citation type="journal article" date="2019" name="Int. J. Syst. Evol. Microbiol.">
        <title>The Global Catalogue of Microorganisms (GCM) 10K type strain sequencing project: providing services to taxonomists for standard genome sequencing and annotation.</title>
        <authorList>
            <consortium name="The Broad Institute Genomics Platform"/>
            <consortium name="The Broad Institute Genome Sequencing Center for Infectious Disease"/>
            <person name="Wu L."/>
            <person name="Ma J."/>
        </authorList>
    </citation>
    <scope>NUCLEOTIDE SEQUENCE [LARGE SCALE GENOMIC DNA]</scope>
    <source>
        <strain evidence="16 17">JCM 15089</strain>
    </source>
</reference>
<gene>
    <name evidence="16" type="ORF">GCM10008942_29220</name>
</gene>
<keyword evidence="14" id="KW-1208">Phospholipid metabolism</keyword>
<evidence type="ECO:0000256" key="6">
    <source>
        <dbReference type="ARBA" id="ARBA00022692"/>
    </source>
</evidence>
<protein>
    <submittedName>
        <fullName evidence="16">Diacylglycerol kinase family protein</fullName>
    </submittedName>
</protein>
<evidence type="ECO:0000256" key="12">
    <source>
        <dbReference type="ARBA" id="ARBA00023136"/>
    </source>
</evidence>
<evidence type="ECO:0000256" key="13">
    <source>
        <dbReference type="ARBA" id="ARBA00023209"/>
    </source>
</evidence>
<keyword evidence="4" id="KW-0444">Lipid biosynthesis</keyword>
<keyword evidence="9" id="KW-0067">ATP-binding</keyword>
<evidence type="ECO:0000256" key="4">
    <source>
        <dbReference type="ARBA" id="ARBA00022516"/>
    </source>
</evidence>
<feature type="transmembrane region" description="Helical" evidence="15">
    <location>
        <begin position="98"/>
        <end position="122"/>
    </location>
</feature>
<evidence type="ECO:0000256" key="2">
    <source>
        <dbReference type="ARBA" id="ARBA00005967"/>
    </source>
</evidence>
<evidence type="ECO:0000256" key="3">
    <source>
        <dbReference type="ARBA" id="ARBA00022475"/>
    </source>
</evidence>
<evidence type="ECO:0000256" key="5">
    <source>
        <dbReference type="ARBA" id="ARBA00022679"/>
    </source>
</evidence>
<evidence type="ECO:0000256" key="7">
    <source>
        <dbReference type="ARBA" id="ARBA00022741"/>
    </source>
</evidence>
<keyword evidence="17" id="KW-1185">Reference proteome</keyword>
<evidence type="ECO:0000256" key="14">
    <source>
        <dbReference type="ARBA" id="ARBA00023264"/>
    </source>
</evidence>
<comment type="subcellular location">
    <subcellularLocation>
        <location evidence="1">Cell membrane</location>
        <topology evidence="1">Multi-pass membrane protein</topology>
    </subcellularLocation>
</comment>
<dbReference type="PANTHER" id="PTHR34299:SF1">
    <property type="entry name" value="DIACYLGLYCEROL KINASE"/>
    <property type="match status" value="1"/>
</dbReference>
<sequence>MADSKSFSVLARAKSFRYAFAGLWLMLRTQHNAWIHLAGTLAVCAAGWALHVSNADWRWLVVAIVMVWIAEALNTAFEHLCDVVSPDFHASVKASKDIAAGAVLICALGAVVIGALVFVPYVTD</sequence>
<accession>A0ABN1EZI4</accession>
<keyword evidence="3" id="KW-1003">Cell membrane</keyword>
<dbReference type="RefSeq" id="WP_208393937.1">
    <property type="nucleotide sequence ID" value="NZ_BAAADD010000008.1"/>
</dbReference>
<evidence type="ECO:0000256" key="9">
    <source>
        <dbReference type="ARBA" id="ARBA00022840"/>
    </source>
</evidence>
<evidence type="ECO:0000256" key="15">
    <source>
        <dbReference type="SAM" id="Phobius"/>
    </source>
</evidence>
<keyword evidence="5" id="KW-0808">Transferase</keyword>
<keyword evidence="8 16" id="KW-0418">Kinase</keyword>